<dbReference type="AlphaFoldDB" id="A0A0G4ARJ3"/>
<evidence type="ECO:0000313" key="1">
    <source>
        <dbReference type="EMBL" id="AKM77753.1"/>
    </source>
</evidence>
<dbReference type="EMBL" id="CP011209">
    <property type="protein sequence ID" value="AKM77753.1"/>
    <property type="molecule type" value="Genomic_DNA"/>
</dbReference>
<dbReference type="Proteomes" id="UP000035656">
    <property type="component" value="Chromosome"/>
</dbReference>
<dbReference type="KEGG" id="pwo:UX70_C0001G0015"/>
<protein>
    <submittedName>
        <fullName evidence="1">Uncharacterized protein</fullName>
    </submittedName>
</protein>
<evidence type="ECO:0000313" key="2">
    <source>
        <dbReference type="Proteomes" id="UP000035656"/>
    </source>
</evidence>
<gene>
    <name evidence="1" type="ORF">UX70_C0001G0015</name>
</gene>
<organism evidence="1 2">
    <name type="scientific">Candidatus Wolfebacteria bacterium GW2011_GWB1_47_1</name>
    <dbReference type="NCBI Taxonomy" id="1619007"/>
    <lineage>
        <taxon>Bacteria</taxon>
        <taxon>Candidatus Wolfeibacteriota</taxon>
    </lineage>
</organism>
<reference evidence="1 2" key="1">
    <citation type="journal article" date="2015" name="Nature">
        <title>rRNA introns, odd ribosomes, and small enigmatic genomes across a large radiation of phyla.</title>
        <authorList>
            <person name="Brown C.T."/>
            <person name="Hug L.A."/>
            <person name="Thomas B.C."/>
            <person name="Sharon I."/>
            <person name="Castelle C.J."/>
            <person name="Singh A."/>
            <person name="Wilkins M.J."/>
            <person name="Williams K.H."/>
            <person name="Banfield J.F."/>
        </authorList>
    </citation>
    <scope>NUCLEOTIDE SEQUENCE [LARGE SCALE GENOMIC DNA]</scope>
</reference>
<name>A0A0G4ARJ3_9BACT</name>
<accession>A0A0G4ARJ3</accession>
<dbReference type="STRING" id="1619007.UX70_C0001G0015"/>
<sequence>MINFTTQEIQAEKELRKRTKKAIKEEAIKRKTTLVRIRSDLHARLRAEAKMRKIVTVRLLDEVVESFFQ</sequence>
<proteinExistence type="predicted"/>